<dbReference type="GO" id="GO:0005975">
    <property type="term" value="P:carbohydrate metabolic process"/>
    <property type="evidence" value="ECO:0007669"/>
    <property type="project" value="InterPro"/>
</dbReference>
<dbReference type="GO" id="GO:0004553">
    <property type="term" value="F:hydrolase activity, hydrolyzing O-glycosyl compounds"/>
    <property type="evidence" value="ECO:0007669"/>
    <property type="project" value="InterPro"/>
</dbReference>
<accession>A0A6S6S4S3</accession>
<name>A0A6S6S4S3_9BACT</name>
<dbReference type="PROSITE" id="PS51257">
    <property type="entry name" value="PROKAR_LIPOPROTEIN"/>
    <property type="match status" value="1"/>
</dbReference>
<dbReference type="InterPro" id="IPR000757">
    <property type="entry name" value="Beta-glucanase-like"/>
</dbReference>
<evidence type="ECO:0000259" key="2">
    <source>
        <dbReference type="PROSITE" id="PS51762"/>
    </source>
</evidence>
<dbReference type="PROSITE" id="PS51762">
    <property type="entry name" value="GH16_2"/>
    <property type="match status" value="1"/>
</dbReference>
<proteinExistence type="inferred from homology"/>
<organism evidence="3">
    <name type="scientific">uncultured Aureispira sp</name>
    <dbReference type="NCBI Taxonomy" id="1331704"/>
    <lineage>
        <taxon>Bacteria</taxon>
        <taxon>Pseudomonadati</taxon>
        <taxon>Bacteroidota</taxon>
        <taxon>Saprospiria</taxon>
        <taxon>Saprospirales</taxon>
        <taxon>Saprospiraceae</taxon>
        <taxon>Aureispira</taxon>
        <taxon>environmental samples</taxon>
    </lineage>
</organism>
<protein>
    <recommendedName>
        <fullName evidence="2">GH16 domain-containing protein</fullName>
    </recommendedName>
</protein>
<dbReference type="SUPFAM" id="SSF49899">
    <property type="entry name" value="Concanavalin A-like lectins/glucanases"/>
    <property type="match status" value="1"/>
</dbReference>
<gene>
    <name evidence="3" type="ORF">HELGO_WM30903</name>
</gene>
<dbReference type="InterPro" id="IPR013320">
    <property type="entry name" value="ConA-like_dom_sf"/>
</dbReference>
<dbReference type="EMBL" id="CACVAQ010000062">
    <property type="protein sequence ID" value="CAA6801206.1"/>
    <property type="molecule type" value="Genomic_DNA"/>
</dbReference>
<feature type="domain" description="GH16" evidence="2">
    <location>
        <begin position="294"/>
        <end position="608"/>
    </location>
</feature>
<evidence type="ECO:0000256" key="1">
    <source>
        <dbReference type="ARBA" id="ARBA00006865"/>
    </source>
</evidence>
<sequence>MLYYTKQIVFFVGVFLFFVACGPGKKDTSAIKKDVKVYYNGFSIPDNYKTGWEKFSHLFQVDTTYLNEYGVTLVSPEAYKHFKPASTLPTNSKMLIREDLEAHFYPLDLDTAKQYQYVHKYNCLYEPHIFKYADVAYPSPCEYGQNAKTKARAVLINKSQEEKTVYCRMFFQNTSYWFPTTADANFSHNGHLQNYYGGTNLQTVTLAPGEEKEIYLEYIIGQDPKGTEQTKKRFYGPARPGAYEFMLWVSEEATDPLVQEKVSYATINPFAYFQTKRLTGDVSVVNKMAHIGSTHFKFLTLQETFNGDNIYDPGSIYLLSDRDEKPLCDTCSGYFRDVIADEWEPDDYFKGYINKAPWIKAAYGNRKENVRIDENGIYLRCPGSTPEHKHKTWGEVKFGPSFMYGTIKVVAKFSQLRNKKTHTPTGIVHNLWLYQFRHPSANPIPGHPYESMVNSRGKQPYEIDIEIWSKIYDENWGGGSAINYSIVDYMRDANVLVKPGEEKVLDGVFKVDRLNDRQLNYPGEELLRQDFFEEYHLYEMIWTPHDVSYRVDGKEVAKIDWRMAKIPDEYCFLWIGSPIYQDGTFYAQNGIPFLPNDRFTHIRYISIE</sequence>
<reference evidence="3" key="1">
    <citation type="submission" date="2020-01" db="EMBL/GenBank/DDBJ databases">
        <authorList>
            <person name="Meier V. D."/>
            <person name="Meier V D."/>
        </authorList>
    </citation>
    <scope>NUCLEOTIDE SEQUENCE</scope>
    <source>
        <strain evidence="3">HLG_WM_MAG_10</strain>
    </source>
</reference>
<dbReference type="Gene3D" id="2.60.120.200">
    <property type="match status" value="1"/>
</dbReference>
<dbReference type="AlphaFoldDB" id="A0A6S6S4S3"/>
<comment type="similarity">
    <text evidence="1">Belongs to the glycosyl hydrolase 16 family.</text>
</comment>
<evidence type="ECO:0000313" key="3">
    <source>
        <dbReference type="EMBL" id="CAA6801206.1"/>
    </source>
</evidence>